<dbReference type="SUPFAM" id="SSF75005">
    <property type="entry name" value="Arabinanase/levansucrase/invertase"/>
    <property type="match status" value="1"/>
</dbReference>
<evidence type="ECO:0000313" key="8">
    <source>
        <dbReference type="Proteomes" id="UP000092574"/>
    </source>
</evidence>
<dbReference type="Gene3D" id="2.115.10.20">
    <property type="entry name" value="Glycosyl hydrolase domain, family 43"/>
    <property type="match status" value="1"/>
</dbReference>
<reference evidence="7" key="1">
    <citation type="submission" date="2017-04" db="EMBL/GenBank/DDBJ databases">
        <title>Complete Genome Sequences of Twelve Strains of a Stable Defined Moderately Diverse Mouse Microbiota 2 (sDMDMm2).</title>
        <authorList>
            <person name="Uchimura Y."/>
            <person name="Wyss M."/>
            <person name="Brugiroux S."/>
            <person name="Limenitakis J.P."/>
            <person name="Stecher B."/>
            <person name="McCoy K.D."/>
            <person name="Macpherson A.J."/>
        </authorList>
    </citation>
    <scope>NUCLEOTIDE SEQUENCE</scope>
    <source>
        <strain evidence="7">YL58</strain>
    </source>
</reference>
<keyword evidence="4" id="KW-1133">Transmembrane helix</keyword>
<dbReference type="RefSeq" id="WP_065541114.1">
    <property type="nucleotide sequence ID" value="NZ_CP015405.2"/>
</dbReference>
<dbReference type="InterPro" id="IPR000421">
    <property type="entry name" value="FA58C"/>
</dbReference>
<keyword evidence="5" id="KW-0732">Signal</keyword>
<keyword evidence="4" id="KW-0812">Transmembrane</keyword>
<name>A0A1C7I5G3_9FIRM</name>
<accession>A0A1C7I5G3</accession>
<protein>
    <recommendedName>
        <fullName evidence="6">F5/8 type C domain-containing protein</fullName>
    </recommendedName>
</protein>
<gene>
    <name evidence="7" type="ORF">A4V09_03415</name>
</gene>
<dbReference type="Gene3D" id="1.20.1270.90">
    <property type="entry name" value="AF1782-like"/>
    <property type="match status" value="1"/>
</dbReference>
<dbReference type="SUPFAM" id="SSF49785">
    <property type="entry name" value="Galactose-binding domain-like"/>
    <property type="match status" value="1"/>
</dbReference>
<dbReference type="Pfam" id="PF07554">
    <property type="entry name" value="FIVAR"/>
    <property type="match status" value="7"/>
</dbReference>
<dbReference type="PROSITE" id="PS50022">
    <property type="entry name" value="FA58C_3"/>
    <property type="match status" value="1"/>
</dbReference>
<dbReference type="PANTHER" id="PTHR22925">
    <property type="entry name" value="GLYCOSYL HYDROLASE 43 FAMILY MEMBER"/>
    <property type="match status" value="1"/>
</dbReference>
<dbReference type="InterPro" id="IPR023296">
    <property type="entry name" value="Glyco_hydro_beta-prop_sf"/>
</dbReference>
<feature type="transmembrane region" description="Helical" evidence="4">
    <location>
        <begin position="1403"/>
        <end position="1422"/>
    </location>
</feature>
<dbReference type="Proteomes" id="UP000092574">
    <property type="component" value="Chromosome"/>
</dbReference>
<dbReference type="STRING" id="1796616.A4V09_03415"/>
<sequence length="1429" mass="156053">MEQTKAKRKRHSKFLSALLAVCVVFSGGGMTVPVQADAEQTEQNTIVNGALWYDDRGENIQGHGGNILEYEGRYYWVGEYKENANFSGIALYSSSDLADWKFENMILTPDTPDDDGTIGFCTIERPKLIFNGSEFVLWAHWENGKDYGESKLIVAKCDTVNGDYEFVNRFNPKSKTYNAETGEYEITTNRSLDMTIYNDTETDADGTVHNQAYLISANGHNMALYKLTQDCMDVIPEESYQFWIGAGREAPALVKSADYYVLVTSGQSGWYPNQSMYGYTKDITDPNGWTPADELKTIGNNSTFYSQPTNIASIGDGQYIYMGDRWNPGALGKSTFVWLPLNIEAGEEGVTASMDYVDAWSFNAGSGKVELPDSELVSQGKTVEASVAGSDAHPVEQAVDGIRDTTSEWGNSNYFAPASVPFSYTIDLEEVYDLNRFDLSTRLCNGSETYYQYRVEGSNDKVNWEQILDESSNTTAAFRSNPVSGSYRYVRLVVDNVVNAHNGNGAAWAAGLVEVEVYASQKTASHKVLDILYEQYKSVEQGYYTRASYKEFQKALKKAKEILEKGEAAESEYEDAVKALKTAYEGLKRGAGTPVKVTGAVSDTATAAGTLPALAPVVMVETQEGLSAEAEIDWNISKEQFTSPYSTVSVEGVVRNTGLKVSCSVEVIPDNLIYFIDCGTQETGSGAFNAVAASGTVMKNQVSDQTYSEESGWGILSGYDGAKTGEHADKYTTGYYGVNAAGKEKGYAYKFTLDAGEYDITVQSHEWWSGPRTSNFEAVYTTAAGEPQSVMIAEGLSVGNGYSPNAIGSGRLTLEEKTEVQLNVYASTDQGAVITFLGIAKSGEKPDKGELIRLYEANKDKESEKYTEESWRAFQEALDQADAVIRNEEADAEMVKNAKNSLVEAVLNLRADKSVHTDVLETLIGLNKNKNPEDYTAESWAAFAQTLSAAVNLLEQGEYTQVSVDEAANAILEAAGKLTASTKADKTDLQALASIFEEKDLSIYTRETRDICQAAFDNMQKVLENDSAVQADVDRAAEAVTDAVAGLELQEIAEGQTTIGLSNLLELCIQYRKENYTQDNWSIYSEKKQTAEALLQKLSVTETVAAKEESGDTAADISQAEIDAAAAELYSAMKGLVKIQKENLADKTGLQNLYEMTGILSENDYTAESWENLVKAQEAAKMVLDSELADQQKADEAANALLQAAKELVREEEDAKQADKTPLQNVYDVCAGYLEENYTKESWEAFKTAKEQAGVVLQKEDASQAEIDRAKDALFTAIKGLVKAEQLQIVDKSSLQQLFNAASKLNKEDFTEESWKALQAAMESAKSLLASEEASQEEVNTAADALDKAVKGLKTADKKESSDKEKNTNNGTDTGNKKSPKAKVGNAAKTKTGSVKTGDSTPVVLFIGTGGIALAGITYLLASRRKRNK</sequence>
<proteinExistence type="predicted"/>
<dbReference type="PANTHER" id="PTHR22925:SF3">
    <property type="entry name" value="GLYCOSYL HYDROLASE FAMILY PROTEIN 43"/>
    <property type="match status" value="1"/>
</dbReference>
<evidence type="ECO:0000256" key="3">
    <source>
        <dbReference type="SAM" id="MobiDB-lite"/>
    </source>
</evidence>
<dbReference type="KEGG" id="byl:A4V09_03415"/>
<organism evidence="7 8">
    <name type="scientific">Blautia pseudococcoides</name>
    <dbReference type="NCBI Taxonomy" id="1796616"/>
    <lineage>
        <taxon>Bacteria</taxon>
        <taxon>Bacillati</taxon>
        <taxon>Bacillota</taxon>
        <taxon>Clostridia</taxon>
        <taxon>Lachnospirales</taxon>
        <taxon>Lachnospiraceae</taxon>
        <taxon>Blautia</taxon>
    </lineage>
</organism>
<evidence type="ECO:0000256" key="2">
    <source>
        <dbReference type="SAM" id="Coils"/>
    </source>
</evidence>
<feature type="chain" id="PRO_5008887798" description="F5/8 type C domain-containing protein" evidence="5">
    <location>
        <begin position="37"/>
        <end position="1429"/>
    </location>
</feature>
<dbReference type="InterPro" id="IPR008979">
    <property type="entry name" value="Galactose-bd-like_sf"/>
</dbReference>
<keyword evidence="2" id="KW-0175">Coiled coil</keyword>
<feature type="coiled-coil region" evidence="2">
    <location>
        <begin position="549"/>
        <end position="576"/>
    </location>
</feature>
<feature type="domain" description="F5/8 type C" evidence="6">
    <location>
        <begin position="364"/>
        <end position="520"/>
    </location>
</feature>
<evidence type="ECO:0000256" key="1">
    <source>
        <dbReference type="ARBA" id="ARBA00023295"/>
    </source>
</evidence>
<feature type="compositionally biased region" description="Basic and acidic residues" evidence="3">
    <location>
        <begin position="1353"/>
        <end position="1367"/>
    </location>
</feature>
<evidence type="ECO:0000259" key="6">
    <source>
        <dbReference type="PROSITE" id="PS50022"/>
    </source>
</evidence>
<feature type="coiled-coil region" evidence="2">
    <location>
        <begin position="1191"/>
        <end position="1221"/>
    </location>
</feature>
<evidence type="ECO:0000313" key="7">
    <source>
        <dbReference type="EMBL" id="ANU74890.1"/>
    </source>
</evidence>
<dbReference type="Gene3D" id="1.20.1270.70">
    <property type="entry name" value="Designed single chain three-helix bundle"/>
    <property type="match status" value="6"/>
</dbReference>
<dbReference type="GO" id="GO:0016798">
    <property type="term" value="F:hydrolase activity, acting on glycosyl bonds"/>
    <property type="evidence" value="ECO:0007669"/>
    <property type="project" value="UniProtKB-KW"/>
</dbReference>
<dbReference type="EMBL" id="CP015405">
    <property type="protein sequence ID" value="ANU74890.1"/>
    <property type="molecule type" value="Genomic_DNA"/>
</dbReference>
<feature type="signal peptide" evidence="5">
    <location>
        <begin position="1"/>
        <end position="36"/>
    </location>
</feature>
<evidence type="ECO:0000256" key="4">
    <source>
        <dbReference type="SAM" id="Phobius"/>
    </source>
</evidence>
<evidence type="ECO:0000256" key="5">
    <source>
        <dbReference type="SAM" id="SignalP"/>
    </source>
</evidence>
<keyword evidence="4" id="KW-0472">Membrane</keyword>
<keyword evidence="8" id="KW-1185">Reference proteome</keyword>
<keyword evidence="1" id="KW-0326">Glycosidase</keyword>
<dbReference type="Pfam" id="PF00754">
    <property type="entry name" value="F5_F8_type_C"/>
    <property type="match status" value="1"/>
</dbReference>
<keyword evidence="1" id="KW-0378">Hydrolase</keyword>
<dbReference type="Gene3D" id="2.60.120.260">
    <property type="entry name" value="Galactose-binding domain-like"/>
    <property type="match status" value="1"/>
</dbReference>
<feature type="region of interest" description="Disordered" evidence="3">
    <location>
        <begin position="1353"/>
        <end position="1396"/>
    </location>
</feature>
<dbReference type="CDD" id="cd18822">
    <property type="entry name" value="GH43_CtGH43-like"/>
    <property type="match status" value="1"/>
</dbReference>
<dbReference type="OrthoDB" id="9801455at2"/>